<dbReference type="PROSITE" id="PS50113">
    <property type="entry name" value="PAC"/>
    <property type="match status" value="1"/>
</dbReference>
<dbReference type="PROSITE" id="PS50109">
    <property type="entry name" value="HIS_KIN"/>
    <property type="match status" value="1"/>
</dbReference>
<dbReference type="PROSITE" id="PS50112">
    <property type="entry name" value="PAS"/>
    <property type="match status" value="1"/>
</dbReference>
<dbReference type="SUPFAM" id="SSF47384">
    <property type="entry name" value="Homodimeric domain of signal transducing histidine kinase"/>
    <property type="match status" value="1"/>
</dbReference>
<dbReference type="InterPro" id="IPR003594">
    <property type="entry name" value="HATPase_dom"/>
</dbReference>
<sequence>MDAHPLDASSLAAHGSQKYASMVTHHPHAVFAVDRDGFYTEANAHACEMTGLSLEQMRRTHFADTIHPDDHPVMQEAFQRALAGEPVVVEARVVRSDGALVDFRCTGIPLLVDGEVVGVHGVTEDVTRAKQVLRELEEANAAKTLFLATVSHELRTPLATLVGAADLLMHADPGAPVERHVRMVHRSSERLLHLVEELLEFSGLETHQTVLRPGPFDPRHVVDDVSRWAVPLADERGLALRVSVDDAVPHTVVGDVRRVTQVVTNLVRNALTFTRAGHVELRVRSGEGRLEFTVADTGVGIEPDHLLELFEPFARSAARYARPDAGIGLGLAICRSLADLMDGSLDVASTPGEGSTFTFSVPLRGR</sequence>
<keyword evidence="6 11" id="KW-0418">Kinase</keyword>
<evidence type="ECO:0000256" key="7">
    <source>
        <dbReference type="ARBA" id="ARBA00023012"/>
    </source>
</evidence>
<evidence type="ECO:0000313" key="12">
    <source>
        <dbReference type="Proteomes" id="UP001589698"/>
    </source>
</evidence>
<dbReference type="InterPro" id="IPR013656">
    <property type="entry name" value="PAS_4"/>
</dbReference>
<dbReference type="PANTHER" id="PTHR43047:SF66">
    <property type="entry name" value="HISKA"/>
    <property type="match status" value="1"/>
</dbReference>
<dbReference type="GO" id="GO:0016301">
    <property type="term" value="F:kinase activity"/>
    <property type="evidence" value="ECO:0007669"/>
    <property type="project" value="UniProtKB-KW"/>
</dbReference>
<dbReference type="PRINTS" id="PR00344">
    <property type="entry name" value="BCTRLSENSOR"/>
</dbReference>
<dbReference type="InterPro" id="IPR000700">
    <property type="entry name" value="PAS-assoc_C"/>
</dbReference>
<evidence type="ECO:0000256" key="5">
    <source>
        <dbReference type="ARBA" id="ARBA00022679"/>
    </source>
</evidence>
<comment type="catalytic activity">
    <reaction evidence="1">
        <text>ATP + protein L-histidine = ADP + protein N-phospho-L-histidine.</text>
        <dbReference type="EC" id="2.7.13.3"/>
    </reaction>
</comment>
<dbReference type="Gene3D" id="3.30.450.20">
    <property type="entry name" value="PAS domain"/>
    <property type="match status" value="1"/>
</dbReference>
<name>A0ABV6E615_9ACTN</name>
<dbReference type="CDD" id="cd00130">
    <property type="entry name" value="PAS"/>
    <property type="match status" value="1"/>
</dbReference>
<keyword evidence="12" id="KW-1185">Reference proteome</keyword>
<dbReference type="CDD" id="cd16922">
    <property type="entry name" value="HATPase_EvgS-ArcB-TorS-like"/>
    <property type="match status" value="1"/>
</dbReference>
<evidence type="ECO:0000259" key="8">
    <source>
        <dbReference type="PROSITE" id="PS50109"/>
    </source>
</evidence>
<keyword evidence="5" id="KW-0808">Transferase</keyword>
<dbReference type="SMART" id="SM00388">
    <property type="entry name" value="HisKA"/>
    <property type="match status" value="1"/>
</dbReference>
<feature type="domain" description="PAC" evidence="10">
    <location>
        <begin position="87"/>
        <end position="138"/>
    </location>
</feature>
<dbReference type="InterPro" id="IPR004358">
    <property type="entry name" value="Sig_transdc_His_kin-like_C"/>
</dbReference>
<gene>
    <name evidence="11" type="ORF">ACFFJG_18275</name>
</gene>
<dbReference type="EMBL" id="JBHLXH010000002">
    <property type="protein sequence ID" value="MFC0224439.1"/>
    <property type="molecule type" value="Genomic_DNA"/>
</dbReference>
<keyword evidence="4" id="KW-0597">Phosphoprotein</keyword>
<evidence type="ECO:0000259" key="10">
    <source>
        <dbReference type="PROSITE" id="PS50113"/>
    </source>
</evidence>
<dbReference type="InterPro" id="IPR005467">
    <property type="entry name" value="His_kinase_dom"/>
</dbReference>
<feature type="domain" description="Histidine kinase" evidence="8">
    <location>
        <begin position="149"/>
        <end position="365"/>
    </location>
</feature>
<dbReference type="Pfam" id="PF08448">
    <property type="entry name" value="PAS_4"/>
    <property type="match status" value="1"/>
</dbReference>
<evidence type="ECO:0000313" key="11">
    <source>
        <dbReference type="EMBL" id="MFC0224439.1"/>
    </source>
</evidence>
<dbReference type="Gene3D" id="1.10.287.130">
    <property type="match status" value="1"/>
</dbReference>
<dbReference type="NCBIfam" id="TIGR00229">
    <property type="entry name" value="sensory_box"/>
    <property type="match status" value="1"/>
</dbReference>
<dbReference type="SMART" id="SM00387">
    <property type="entry name" value="HATPase_c"/>
    <property type="match status" value="1"/>
</dbReference>
<dbReference type="CDD" id="cd00082">
    <property type="entry name" value="HisKA"/>
    <property type="match status" value="1"/>
</dbReference>
<dbReference type="SMART" id="SM00091">
    <property type="entry name" value="PAS"/>
    <property type="match status" value="1"/>
</dbReference>
<evidence type="ECO:0000256" key="6">
    <source>
        <dbReference type="ARBA" id="ARBA00022777"/>
    </source>
</evidence>
<organism evidence="11 12">
    <name type="scientific">Nocardioides zeicaulis</name>
    <dbReference type="NCBI Taxonomy" id="1776857"/>
    <lineage>
        <taxon>Bacteria</taxon>
        <taxon>Bacillati</taxon>
        <taxon>Actinomycetota</taxon>
        <taxon>Actinomycetes</taxon>
        <taxon>Propionibacteriales</taxon>
        <taxon>Nocardioidaceae</taxon>
        <taxon>Nocardioides</taxon>
    </lineage>
</organism>
<dbReference type="Gene3D" id="3.30.565.10">
    <property type="entry name" value="Histidine kinase-like ATPase, C-terminal domain"/>
    <property type="match status" value="1"/>
</dbReference>
<protein>
    <recommendedName>
        <fullName evidence="3">histidine kinase</fullName>
        <ecNumber evidence="3">2.7.13.3</ecNumber>
    </recommendedName>
</protein>
<dbReference type="SUPFAM" id="SSF55785">
    <property type="entry name" value="PYP-like sensor domain (PAS domain)"/>
    <property type="match status" value="1"/>
</dbReference>
<proteinExistence type="predicted"/>
<dbReference type="InterPro" id="IPR000014">
    <property type="entry name" value="PAS"/>
</dbReference>
<dbReference type="InterPro" id="IPR035965">
    <property type="entry name" value="PAS-like_dom_sf"/>
</dbReference>
<dbReference type="PANTHER" id="PTHR43047">
    <property type="entry name" value="TWO-COMPONENT HISTIDINE PROTEIN KINASE"/>
    <property type="match status" value="1"/>
</dbReference>
<dbReference type="Pfam" id="PF00512">
    <property type="entry name" value="HisKA"/>
    <property type="match status" value="1"/>
</dbReference>
<keyword evidence="7" id="KW-0902">Two-component regulatory system</keyword>
<comment type="subcellular location">
    <subcellularLocation>
        <location evidence="2">Cell membrane</location>
    </subcellularLocation>
</comment>
<evidence type="ECO:0000256" key="2">
    <source>
        <dbReference type="ARBA" id="ARBA00004236"/>
    </source>
</evidence>
<evidence type="ECO:0000256" key="1">
    <source>
        <dbReference type="ARBA" id="ARBA00000085"/>
    </source>
</evidence>
<dbReference type="InterPro" id="IPR003661">
    <property type="entry name" value="HisK_dim/P_dom"/>
</dbReference>
<dbReference type="EC" id="2.7.13.3" evidence="3"/>
<evidence type="ECO:0000256" key="4">
    <source>
        <dbReference type="ARBA" id="ARBA00022553"/>
    </source>
</evidence>
<dbReference type="Pfam" id="PF02518">
    <property type="entry name" value="HATPase_c"/>
    <property type="match status" value="1"/>
</dbReference>
<dbReference type="SUPFAM" id="SSF55874">
    <property type="entry name" value="ATPase domain of HSP90 chaperone/DNA topoisomerase II/histidine kinase"/>
    <property type="match status" value="1"/>
</dbReference>
<dbReference type="InterPro" id="IPR036097">
    <property type="entry name" value="HisK_dim/P_sf"/>
</dbReference>
<evidence type="ECO:0000259" key="9">
    <source>
        <dbReference type="PROSITE" id="PS50112"/>
    </source>
</evidence>
<dbReference type="InterPro" id="IPR036890">
    <property type="entry name" value="HATPase_C_sf"/>
</dbReference>
<dbReference type="RefSeq" id="WP_378520208.1">
    <property type="nucleotide sequence ID" value="NZ_CBCSDI010000014.1"/>
</dbReference>
<accession>A0ABV6E615</accession>
<comment type="caution">
    <text evidence="11">The sequence shown here is derived from an EMBL/GenBank/DDBJ whole genome shotgun (WGS) entry which is preliminary data.</text>
</comment>
<feature type="domain" description="PAS" evidence="9">
    <location>
        <begin position="15"/>
        <end position="85"/>
    </location>
</feature>
<evidence type="ECO:0000256" key="3">
    <source>
        <dbReference type="ARBA" id="ARBA00012438"/>
    </source>
</evidence>
<dbReference type="Proteomes" id="UP001589698">
    <property type="component" value="Unassembled WGS sequence"/>
</dbReference>
<reference evidence="11 12" key="1">
    <citation type="submission" date="2024-09" db="EMBL/GenBank/DDBJ databases">
        <authorList>
            <person name="Sun Q."/>
            <person name="Mori K."/>
        </authorList>
    </citation>
    <scope>NUCLEOTIDE SEQUENCE [LARGE SCALE GENOMIC DNA]</scope>
    <source>
        <strain evidence="11 12">CCM 8654</strain>
    </source>
</reference>